<evidence type="ECO:0000256" key="1">
    <source>
        <dbReference type="SAM" id="MobiDB-lite"/>
    </source>
</evidence>
<protein>
    <submittedName>
        <fullName evidence="2">18080_t:CDS:1</fullName>
    </submittedName>
</protein>
<dbReference type="AlphaFoldDB" id="A0A9N9CK62"/>
<gene>
    <name evidence="2" type="ORF">DERYTH_LOCUS7923</name>
</gene>
<proteinExistence type="predicted"/>
<feature type="compositionally biased region" description="Basic and acidic residues" evidence="1">
    <location>
        <begin position="67"/>
        <end position="83"/>
    </location>
</feature>
<dbReference type="Proteomes" id="UP000789405">
    <property type="component" value="Unassembled WGS sequence"/>
</dbReference>
<name>A0A9N9CK62_9GLOM</name>
<evidence type="ECO:0000313" key="2">
    <source>
        <dbReference type="EMBL" id="CAG8606691.1"/>
    </source>
</evidence>
<feature type="region of interest" description="Disordered" evidence="1">
    <location>
        <begin position="53"/>
        <end position="83"/>
    </location>
</feature>
<comment type="caution">
    <text evidence="2">The sequence shown here is derived from an EMBL/GenBank/DDBJ whole genome shotgun (WGS) entry which is preliminary data.</text>
</comment>
<reference evidence="2" key="1">
    <citation type="submission" date="2021-06" db="EMBL/GenBank/DDBJ databases">
        <authorList>
            <person name="Kallberg Y."/>
            <person name="Tangrot J."/>
            <person name="Rosling A."/>
        </authorList>
    </citation>
    <scope>NUCLEOTIDE SEQUENCE</scope>
    <source>
        <strain evidence="2">MA453B</strain>
    </source>
</reference>
<dbReference type="EMBL" id="CAJVPY010003969">
    <property type="protein sequence ID" value="CAG8606691.1"/>
    <property type="molecule type" value="Genomic_DNA"/>
</dbReference>
<organism evidence="2 3">
    <name type="scientific">Dentiscutata erythropus</name>
    <dbReference type="NCBI Taxonomy" id="1348616"/>
    <lineage>
        <taxon>Eukaryota</taxon>
        <taxon>Fungi</taxon>
        <taxon>Fungi incertae sedis</taxon>
        <taxon>Mucoromycota</taxon>
        <taxon>Glomeromycotina</taxon>
        <taxon>Glomeromycetes</taxon>
        <taxon>Diversisporales</taxon>
        <taxon>Gigasporaceae</taxon>
        <taxon>Dentiscutata</taxon>
    </lineage>
</organism>
<dbReference type="OrthoDB" id="2270193at2759"/>
<evidence type="ECO:0000313" key="3">
    <source>
        <dbReference type="Proteomes" id="UP000789405"/>
    </source>
</evidence>
<sequence>MPINEYESQRLSNIEVNKQILCELGLERPPPIFTAPKTVRKKITSDKRKISRRFNKNQNSIASSSDSIDKVKSDPNWRQNRPDPHQFGNFGFEVGQQEWLVVILQLMHRLSREYRGARWSIALSGGYEDEDTGSGGRDLKGTKVNPKNLRIAPKVCKQPDFCHYRLSQTIAFVFDICSRTHSNNPLKDGGKV</sequence>
<accession>A0A9N9CK62</accession>
<keyword evidence="3" id="KW-1185">Reference proteome</keyword>